<name>A0A1F4PNK8_UNCK3</name>
<accession>A0A1F4PNK8</accession>
<evidence type="ECO:0000256" key="2">
    <source>
        <dbReference type="ARBA" id="ARBA00022723"/>
    </source>
</evidence>
<dbReference type="AlphaFoldDB" id="A0A1F4PNK8"/>
<feature type="domain" description="OBG-type G" evidence="7">
    <location>
        <begin position="3"/>
        <end position="278"/>
    </location>
</feature>
<dbReference type="CDD" id="cd01900">
    <property type="entry name" value="YchF"/>
    <property type="match status" value="1"/>
</dbReference>
<gene>
    <name evidence="6" type="primary">ychF</name>
    <name evidence="9" type="ORF">A2994_02335</name>
</gene>
<dbReference type="InterPro" id="IPR041706">
    <property type="entry name" value="YchF_N"/>
</dbReference>
<dbReference type="InterPro" id="IPR027417">
    <property type="entry name" value="P-loop_NTPase"/>
</dbReference>
<evidence type="ECO:0000256" key="4">
    <source>
        <dbReference type="ARBA" id="ARBA00022840"/>
    </source>
</evidence>
<dbReference type="STRING" id="1798539.A2994_02335"/>
<evidence type="ECO:0000256" key="1">
    <source>
        <dbReference type="ARBA" id="ARBA00001946"/>
    </source>
</evidence>
<dbReference type="Gene3D" id="3.40.50.300">
    <property type="entry name" value="P-loop containing nucleotide triphosphate hydrolases"/>
    <property type="match status" value="1"/>
</dbReference>
<dbReference type="InterPro" id="IPR031167">
    <property type="entry name" value="G_OBG"/>
</dbReference>
<dbReference type="GO" id="GO:0005525">
    <property type="term" value="F:GTP binding"/>
    <property type="evidence" value="ECO:0007669"/>
    <property type="project" value="InterPro"/>
</dbReference>
<dbReference type="GO" id="GO:0016887">
    <property type="term" value="F:ATP hydrolysis activity"/>
    <property type="evidence" value="ECO:0007669"/>
    <property type="project" value="UniProtKB-UniRule"/>
</dbReference>
<dbReference type="PIRSF" id="PIRSF006641">
    <property type="entry name" value="CHP00092"/>
    <property type="match status" value="1"/>
</dbReference>
<dbReference type="Proteomes" id="UP000179010">
    <property type="component" value="Unassembled WGS sequence"/>
</dbReference>
<dbReference type="PROSITE" id="PS51880">
    <property type="entry name" value="TGS"/>
    <property type="match status" value="1"/>
</dbReference>
<evidence type="ECO:0000259" key="8">
    <source>
        <dbReference type="PROSITE" id="PS51880"/>
    </source>
</evidence>
<reference evidence="9 10" key="1">
    <citation type="journal article" date="2016" name="Nat. Commun.">
        <title>Thousands of microbial genomes shed light on interconnected biogeochemical processes in an aquifer system.</title>
        <authorList>
            <person name="Anantharaman K."/>
            <person name="Brown C.T."/>
            <person name="Hug L.A."/>
            <person name="Sharon I."/>
            <person name="Castelle C.J."/>
            <person name="Probst A.J."/>
            <person name="Thomas B.C."/>
            <person name="Singh A."/>
            <person name="Wilkins M.J."/>
            <person name="Karaoz U."/>
            <person name="Brodie E.L."/>
            <person name="Williams K.H."/>
            <person name="Hubbard S.S."/>
            <person name="Banfield J.F."/>
        </authorList>
    </citation>
    <scope>NUCLEOTIDE SEQUENCE [LARGE SCALE GENOMIC DNA]</scope>
</reference>
<dbReference type="InterPro" id="IPR023192">
    <property type="entry name" value="TGS-like_dom_sf"/>
</dbReference>
<keyword evidence="4 6" id="KW-0067">ATP-binding</keyword>
<organism evidence="9 10">
    <name type="scientific">candidate division Kazan bacterium RIFCSPLOWO2_01_FULL_48_13</name>
    <dbReference type="NCBI Taxonomy" id="1798539"/>
    <lineage>
        <taxon>Bacteria</taxon>
        <taxon>Bacteria division Kazan-3B-28</taxon>
    </lineage>
</organism>
<dbReference type="CDD" id="cd04867">
    <property type="entry name" value="TGS_YchF_OLA1"/>
    <property type="match status" value="1"/>
</dbReference>
<dbReference type="Pfam" id="PF01926">
    <property type="entry name" value="MMR_HSR1"/>
    <property type="match status" value="1"/>
</dbReference>
<dbReference type="Pfam" id="PF06071">
    <property type="entry name" value="YchF-GTPase_C"/>
    <property type="match status" value="1"/>
</dbReference>
<dbReference type="NCBIfam" id="TIGR00092">
    <property type="entry name" value="redox-regulated ATPase YchF"/>
    <property type="match status" value="1"/>
</dbReference>
<dbReference type="InterPro" id="IPR004396">
    <property type="entry name" value="ATPase_YchF/OLA1"/>
</dbReference>
<dbReference type="InterPro" id="IPR012675">
    <property type="entry name" value="Beta-grasp_dom_sf"/>
</dbReference>
<sequence length="363" mass="39347">MALSIGIVGLPNVGKSTLFNALLGKAIASASNFPFCTIEPNVGIVPVPDERLDVLTKMESSAKTVPTAIQFVDIAGLVKGANEGQGLGNKFLAHIREVDAIIEVVRLFPDPNVIHVSGAISPKDDVETINTELMLADLQMMEKHVPKVEKESKTNPKLKPIADFGGRVKQHLEQGNSIRNIIVTDEEKIWLKELQLMSAKPILYVANIEVSQLNDESALAPLRAIASVEGANLVAIDAKIEAEVAELNPAEQTEYIKELGLDEPGLNKVIKSGYKLLNLITFLTTGPDETRAWTITTGTKAPQAAGVIHTDFERGFIRAEIVGYADLIAAGSMKHASELGLVRQEGKEYIMQDGDVAYFKFNV</sequence>
<dbReference type="InterPro" id="IPR004095">
    <property type="entry name" value="TGS"/>
</dbReference>
<comment type="cofactor">
    <cofactor evidence="1">
        <name>Mg(2+)</name>
        <dbReference type="ChEBI" id="CHEBI:18420"/>
    </cofactor>
</comment>
<evidence type="ECO:0000256" key="5">
    <source>
        <dbReference type="ARBA" id="ARBA00022842"/>
    </source>
</evidence>
<dbReference type="EMBL" id="METE01000004">
    <property type="protein sequence ID" value="OGB85433.1"/>
    <property type="molecule type" value="Genomic_DNA"/>
</dbReference>
<evidence type="ECO:0000259" key="7">
    <source>
        <dbReference type="PROSITE" id="PS51710"/>
    </source>
</evidence>
<feature type="domain" description="TGS" evidence="8">
    <location>
        <begin position="278"/>
        <end position="361"/>
    </location>
</feature>
<comment type="function">
    <text evidence="6">ATPase that binds to both the 70S ribosome and the 50S ribosomal subunit in a nucleotide-independent manner.</text>
</comment>
<dbReference type="PANTHER" id="PTHR23305:SF18">
    <property type="entry name" value="OBG-TYPE G DOMAIN-CONTAINING PROTEIN"/>
    <property type="match status" value="1"/>
</dbReference>
<keyword evidence="2" id="KW-0479">Metal-binding</keyword>
<protein>
    <recommendedName>
        <fullName evidence="6">Ribosome-binding ATPase YchF</fullName>
    </recommendedName>
</protein>
<dbReference type="InterPro" id="IPR006073">
    <property type="entry name" value="GTP-bd"/>
</dbReference>
<dbReference type="GO" id="GO:0005524">
    <property type="term" value="F:ATP binding"/>
    <property type="evidence" value="ECO:0007669"/>
    <property type="project" value="UniProtKB-UniRule"/>
</dbReference>
<dbReference type="FunFam" id="1.10.150.300:FF:000001">
    <property type="entry name" value="Ribosome-binding ATPase YchF"/>
    <property type="match status" value="1"/>
</dbReference>
<proteinExistence type="inferred from homology"/>
<dbReference type="SUPFAM" id="SSF52540">
    <property type="entry name" value="P-loop containing nucleoside triphosphate hydrolases"/>
    <property type="match status" value="1"/>
</dbReference>
<evidence type="ECO:0000256" key="6">
    <source>
        <dbReference type="HAMAP-Rule" id="MF_00944"/>
    </source>
</evidence>
<keyword evidence="5" id="KW-0460">Magnesium</keyword>
<evidence type="ECO:0000313" key="9">
    <source>
        <dbReference type="EMBL" id="OGB85433.1"/>
    </source>
</evidence>
<dbReference type="GO" id="GO:0043023">
    <property type="term" value="F:ribosomal large subunit binding"/>
    <property type="evidence" value="ECO:0007669"/>
    <property type="project" value="UniProtKB-UniRule"/>
</dbReference>
<dbReference type="InterPro" id="IPR013029">
    <property type="entry name" value="YchF_C"/>
</dbReference>
<dbReference type="SUPFAM" id="SSF81271">
    <property type="entry name" value="TGS-like"/>
    <property type="match status" value="1"/>
</dbReference>
<dbReference type="InterPro" id="IPR012676">
    <property type="entry name" value="TGS-like"/>
</dbReference>
<evidence type="ECO:0000313" key="10">
    <source>
        <dbReference type="Proteomes" id="UP000179010"/>
    </source>
</evidence>
<dbReference type="FunFam" id="3.10.20.30:FF:000001">
    <property type="entry name" value="Ribosome-binding ATPase YchF"/>
    <property type="match status" value="1"/>
</dbReference>
<dbReference type="PROSITE" id="PS51710">
    <property type="entry name" value="G_OBG"/>
    <property type="match status" value="1"/>
</dbReference>
<comment type="similarity">
    <text evidence="6">Belongs to the TRAFAC class OBG-HflX-like GTPase superfamily. OBG GTPase family. YchF/OLA1 subfamily.</text>
</comment>
<dbReference type="PANTHER" id="PTHR23305">
    <property type="entry name" value="OBG GTPASE FAMILY"/>
    <property type="match status" value="1"/>
</dbReference>
<dbReference type="GO" id="GO:0046872">
    <property type="term" value="F:metal ion binding"/>
    <property type="evidence" value="ECO:0007669"/>
    <property type="project" value="UniProtKB-KW"/>
</dbReference>
<dbReference type="GO" id="GO:0005737">
    <property type="term" value="C:cytoplasm"/>
    <property type="evidence" value="ECO:0007669"/>
    <property type="project" value="TreeGrafter"/>
</dbReference>
<dbReference type="Gene3D" id="1.10.150.300">
    <property type="entry name" value="TGS-like domain"/>
    <property type="match status" value="1"/>
</dbReference>
<comment type="caution">
    <text evidence="9">The sequence shown here is derived from an EMBL/GenBank/DDBJ whole genome shotgun (WGS) entry which is preliminary data.</text>
</comment>
<keyword evidence="3 6" id="KW-0547">Nucleotide-binding</keyword>
<feature type="binding site" evidence="6">
    <location>
        <begin position="12"/>
        <end position="17"/>
    </location>
    <ligand>
        <name>ATP</name>
        <dbReference type="ChEBI" id="CHEBI:30616"/>
    </ligand>
</feature>
<dbReference type="Gene3D" id="3.10.20.30">
    <property type="match status" value="1"/>
</dbReference>
<dbReference type="HAMAP" id="MF_00944">
    <property type="entry name" value="YchF_OLA1_ATPase"/>
    <property type="match status" value="1"/>
</dbReference>
<evidence type="ECO:0000256" key="3">
    <source>
        <dbReference type="ARBA" id="ARBA00022741"/>
    </source>
</evidence>
<dbReference type="PRINTS" id="PR00326">
    <property type="entry name" value="GTP1OBG"/>
</dbReference>